<dbReference type="Pfam" id="PF00505">
    <property type="entry name" value="HMG_box"/>
    <property type="match status" value="1"/>
</dbReference>
<dbReference type="InterPro" id="IPR050342">
    <property type="entry name" value="HMGB"/>
</dbReference>
<organism evidence="7 8">
    <name type="scientific">Entomortierella parvispora</name>
    <dbReference type="NCBI Taxonomy" id="205924"/>
    <lineage>
        <taxon>Eukaryota</taxon>
        <taxon>Fungi</taxon>
        <taxon>Fungi incertae sedis</taxon>
        <taxon>Mucoromycota</taxon>
        <taxon>Mortierellomycotina</taxon>
        <taxon>Mortierellomycetes</taxon>
        <taxon>Mortierellales</taxon>
        <taxon>Mortierellaceae</taxon>
        <taxon>Entomortierella</taxon>
    </lineage>
</organism>
<feature type="region of interest" description="Disordered" evidence="5">
    <location>
        <begin position="247"/>
        <end position="332"/>
    </location>
</feature>
<dbReference type="OrthoDB" id="1919336at2759"/>
<dbReference type="PROSITE" id="PS50118">
    <property type="entry name" value="HMG_BOX_2"/>
    <property type="match status" value="1"/>
</dbReference>
<dbReference type="SUPFAM" id="SSF47095">
    <property type="entry name" value="HMG-box"/>
    <property type="match status" value="1"/>
</dbReference>
<feature type="DNA-binding region" description="HMG box" evidence="4">
    <location>
        <begin position="181"/>
        <end position="249"/>
    </location>
</feature>
<feature type="compositionally biased region" description="Polar residues" evidence="5">
    <location>
        <begin position="94"/>
        <end position="105"/>
    </location>
</feature>
<evidence type="ECO:0000313" key="7">
    <source>
        <dbReference type="EMBL" id="GJJ73380.1"/>
    </source>
</evidence>
<protein>
    <submittedName>
        <fullName evidence="7">Non-histone protein 10</fullName>
    </submittedName>
</protein>
<keyword evidence="8" id="KW-1185">Reference proteome</keyword>
<dbReference type="PANTHER" id="PTHR48112">
    <property type="entry name" value="HIGH MOBILITY GROUP PROTEIN DSP1"/>
    <property type="match status" value="1"/>
</dbReference>
<dbReference type="AlphaFoldDB" id="A0A9P3HAY7"/>
<evidence type="ECO:0000259" key="6">
    <source>
        <dbReference type="PROSITE" id="PS50118"/>
    </source>
</evidence>
<feature type="compositionally biased region" description="Basic residues" evidence="5">
    <location>
        <begin position="19"/>
        <end position="30"/>
    </location>
</feature>
<name>A0A9P3HAY7_9FUNG</name>
<feature type="compositionally biased region" description="Low complexity" evidence="5">
    <location>
        <begin position="72"/>
        <end position="90"/>
    </location>
</feature>
<dbReference type="Proteomes" id="UP000827284">
    <property type="component" value="Unassembled WGS sequence"/>
</dbReference>
<dbReference type="InterPro" id="IPR036910">
    <property type="entry name" value="HMG_box_dom_sf"/>
</dbReference>
<dbReference type="InterPro" id="IPR056513">
    <property type="entry name" value="INO80F"/>
</dbReference>
<proteinExistence type="predicted"/>
<dbReference type="SMART" id="SM00398">
    <property type="entry name" value="HMG"/>
    <property type="match status" value="1"/>
</dbReference>
<comment type="caution">
    <text evidence="7">The sequence shown here is derived from an EMBL/GenBank/DDBJ whole genome shotgun (WGS) entry which is preliminary data.</text>
</comment>
<gene>
    <name evidence="7" type="ORF">EMPS_05738</name>
</gene>
<keyword evidence="3 4" id="KW-0539">Nucleus</keyword>
<feature type="region of interest" description="Disordered" evidence="5">
    <location>
        <begin position="69"/>
        <end position="185"/>
    </location>
</feature>
<feature type="region of interest" description="Disordered" evidence="5">
    <location>
        <begin position="1"/>
        <end position="32"/>
    </location>
</feature>
<dbReference type="EMBL" id="BQFW01000008">
    <property type="protein sequence ID" value="GJJ73380.1"/>
    <property type="molecule type" value="Genomic_DNA"/>
</dbReference>
<evidence type="ECO:0000256" key="4">
    <source>
        <dbReference type="PROSITE-ProRule" id="PRU00267"/>
    </source>
</evidence>
<feature type="domain" description="HMG box" evidence="6">
    <location>
        <begin position="181"/>
        <end position="249"/>
    </location>
</feature>
<feature type="compositionally biased region" description="Acidic residues" evidence="5">
    <location>
        <begin position="275"/>
        <end position="332"/>
    </location>
</feature>
<evidence type="ECO:0000256" key="5">
    <source>
        <dbReference type="SAM" id="MobiDB-lite"/>
    </source>
</evidence>
<dbReference type="GO" id="GO:0003677">
    <property type="term" value="F:DNA binding"/>
    <property type="evidence" value="ECO:0007669"/>
    <property type="project" value="UniProtKB-UniRule"/>
</dbReference>
<evidence type="ECO:0000256" key="3">
    <source>
        <dbReference type="ARBA" id="ARBA00023242"/>
    </source>
</evidence>
<evidence type="ECO:0000256" key="1">
    <source>
        <dbReference type="ARBA" id="ARBA00004123"/>
    </source>
</evidence>
<dbReference type="Pfam" id="PF24245">
    <property type="entry name" value="INO80F"/>
    <property type="match status" value="1"/>
</dbReference>
<reference evidence="7" key="1">
    <citation type="submission" date="2021-11" db="EMBL/GenBank/DDBJ databases">
        <authorList>
            <person name="Herlambang A."/>
            <person name="Guo Y."/>
            <person name="Takashima Y."/>
            <person name="Nishizawa T."/>
        </authorList>
    </citation>
    <scope>NUCLEOTIDE SEQUENCE</scope>
    <source>
        <strain evidence="7">E1425</strain>
    </source>
</reference>
<dbReference type="GO" id="GO:0005634">
    <property type="term" value="C:nucleus"/>
    <property type="evidence" value="ECO:0007669"/>
    <property type="project" value="UniProtKB-SubCell"/>
</dbReference>
<feature type="compositionally biased region" description="Low complexity" evidence="5">
    <location>
        <begin position="147"/>
        <end position="166"/>
    </location>
</feature>
<dbReference type="Gene3D" id="1.10.30.10">
    <property type="entry name" value="High mobility group box domain"/>
    <property type="match status" value="1"/>
</dbReference>
<feature type="compositionally biased region" description="Low complexity" evidence="5">
    <location>
        <begin position="111"/>
        <end position="122"/>
    </location>
</feature>
<comment type="subcellular location">
    <subcellularLocation>
        <location evidence="1">Nucleus</location>
    </subcellularLocation>
</comment>
<dbReference type="InterPro" id="IPR009071">
    <property type="entry name" value="HMG_box_dom"/>
</dbReference>
<reference evidence="7" key="2">
    <citation type="journal article" date="2022" name="Microbiol. Resour. Announc.">
        <title>Whole-Genome Sequence of Entomortierella parvispora E1425, a Mucoromycotan Fungus Associated with Burkholderiaceae-Related Endosymbiotic Bacteria.</title>
        <authorList>
            <person name="Herlambang A."/>
            <person name="Guo Y."/>
            <person name="Takashima Y."/>
            <person name="Narisawa K."/>
            <person name="Ohta H."/>
            <person name="Nishizawa T."/>
        </authorList>
    </citation>
    <scope>NUCLEOTIDE SEQUENCE</scope>
    <source>
        <strain evidence="7">E1425</strain>
    </source>
</reference>
<accession>A0A9P3HAY7</accession>
<sequence>MLSSGNNALPPSAAEEAKYRRKYKDLKRRVRDIEEDNDILNIKLVKAKVDIRRLRVERGLLQERLDDVQLEQRQQTRSSSTPSPRARPAPYHATTASNSTRTQVPMRTVRPQQPHPSQQYHQPPAPSRVSGNALLSVKERPSPLSTVGGASAKVGGARAAAGVPKKSTSNRRLRPRGPDAPRGPSNAFFIFSQMHRPEAKEICQGNSHYELARHLGQKWKNLTTEEKKKYVNLARDDRKRYLAELEIYDREHNTGPGATKTEPNDTDVDMRETPDVEEDEADVEDDEVEEGDEGEDDEDEEEDEDEAKIEADVDELMEDDDADDDDDADVVD</sequence>
<evidence type="ECO:0000313" key="8">
    <source>
        <dbReference type="Proteomes" id="UP000827284"/>
    </source>
</evidence>
<keyword evidence="2 4" id="KW-0238">DNA-binding</keyword>
<evidence type="ECO:0000256" key="2">
    <source>
        <dbReference type="ARBA" id="ARBA00023125"/>
    </source>
</evidence>